<reference evidence="4 5" key="1">
    <citation type="submission" date="2020-08" db="EMBL/GenBank/DDBJ databases">
        <title>Genomic Encyclopedia of Type Strains, Phase IV (KMG-IV): sequencing the most valuable type-strain genomes for metagenomic binning, comparative biology and taxonomic classification.</title>
        <authorList>
            <person name="Goeker M."/>
        </authorList>
    </citation>
    <scope>NUCLEOTIDE SEQUENCE [LARGE SCALE GENOMIC DNA]</scope>
    <source>
        <strain evidence="4 5">DSM 19512</strain>
    </source>
</reference>
<proteinExistence type="predicted"/>
<gene>
    <name evidence="4" type="ORF">GGR48_001950</name>
</gene>
<dbReference type="SUPFAM" id="SSF51261">
    <property type="entry name" value="Duplicated hybrid motif"/>
    <property type="match status" value="1"/>
</dbReference>
<evidence type="ECO:0000259" key="3">
    <source>
        <dbReference type="Pfam" id="PF01551"/>
    </source>
</evidence>
<evidence type="ECO:0000313" key="4">
    <source>
        <dbReference type="EMBL" id="MBB3879523.1"/>
    </source>
</evidence>
<dbReference type="Proteomes" id="UP000538670">
    <property type="component" value="Unassembled WGS sequence"/>
</dbReference>
<organism evidence="4 5">
    <name type="scientific">Sphingomonas pseudosanguinis</name>
    <dbReference type="NCBI Taxonomy" id="413712"/>
    <lineage>
        <taxon>Bacteria</taxon>
        <taxon>Pseudomonadati</taxon>
        <taxon>Pseudomonadota</taxon>
        <taxon>Alphaproteobacteria</taxon>
        <taxon>Sphingomonadales</taxon>
        <taxon>Sphingomonadaceae</taxon>
        <taxon>Sphingomonas</taxon>
    </lineage>
</organism>
<feature type="domain" description="M23ase beta-sheet core" evidence="3">
    <location>
        <begin position="122"/>
        <end position="216"/>
    </location>
</feature>
<dbReference type="Gene3D" id="2.70.70.10">
    <property type="entry name" value="Glucose Permease (Domain IIA)"/>
    <property type="match status" value="1"/>
</dbReference>
<dbReference type="CDD" id="cd12797">
    <property type="entry name" value="M23_peptidase"/>
    <property type="match status" value="1"/>
</dbReference>
<dbReference type="PANTHER" id="PTHR21666">
    <property type="entry name" value="PEPTIDASE-RELATED"/>
    <property type="match status" value="1"/>
</dbReference>
<dbReference type="Pfam" id="PF01551">
    <property type="entry name" value="Peptidase_M23"/>
    <property type="match status" value="1"/>
</dbReference>
<name>A0A7W6F390_9SPHN</name>
<keyword evidence="5" id="KW-1185">Reference proteome</keyword>
<dbReference type="InterPro" id="IPR016047">
    <property type="entry name" value="M23ase_b-sheet_dom"/>
</dbReference>
<dbReference type="InterPro" id="IPR050570">
    <property type="entry name" value="Cell_wall_metabolism_enzyme"/>
</dbReference>
<feature type="chain" id="PRO_5030674770" evidence="2">
    <location>
        <begin position="35"/>
        <end position="248"/>
    </location>
</feature>
<dbReference type="FunFam" id="2.70.70.10:FF:000006">
    <property type="entry name" value="M23 family peptidase"/>
    <property type="match status" value="1"/>
</dbReference>
<protein>
    <submittedName>
        <fullName evidence="4">Murein DD-endopeptidase MepM/ murein hydrolase activator NlpD</fullName>
    </submittedName>
</protein>
<evidence type="ECO:0000256" key="1">
    <source>
        <dbReference type="ARBA" id="ARBA00022729"/>
    </source>
</evidence>
<dbReference type="PANTHER" id="PTHR21666:SF289">
    <property type="entry name" value="L-ALA--D-GLU ENDOPEPTIDASE"/>
    <property type="match status" value="1"/>
</dbReference>
<dbReference type="InterPro" id="IPR011055">
    <property type="entry name" value="Dup_hybrid_motif"/>
</dbReference>
<dbReference type="AlphaFoldDB" id="A0A7W6F390"/>
<evidence type="ECO:0000256" key="2">
    <source>
        <dbReference type="SAM" id="SignalP"/>
    </source>
</evidence>
<keyword evidence="1 2" id="KW-0732">Signal</keyword>
<dbReference type="RefSeq" id="WP_183951692.1">
    <property type="nucleotide sequence ID" value="NZ_CP189888.1"/>
</dbReference>
<comment type="caution">
    <text evidence="4">The sequence shown here is derived from an EMBL/GenBank/DDBJ whole genome shotgun (WGS) entry which is preliminary data.</text>
</comment>
<accession>A0A7W6F390</accession>
<dbReference type="GO" id="GO:0004222">
    <property type="term" value="F:metalloendopeptidase activity"/>
    <property type="evidence" value="ECO:0007669"/>
    <property type="project" value="TreeGrafter"/>
</dbReference>
<dbReference type="EMBL" id="JACIDH010000007">
    <property type="protein sequence ID" value="MBB3879523.1"/>
    <property type="molecule type" value="Genomic_DNA"/>
</dbReference>
<feature type="signal peptide" evidence="2">
    <location>
        <begin position="1"/>
        <end position="34"/>
    </location>
</feature>
<sequence>MKQLVISGKSIASRLRTLCFTTAIIGLGTQGAFAASSPAPAPKAPHQGSAAVGGEFIPASSTEASADFRADQQFRTLFQSWKKMDGVQKGVIAIPSVQPVDKLQFTSNFGIRSDPFRGTAAMHAGVDIPGPIGTPIYATADGIVSHSGWQGGYGNLVEINHGKGIATRYGHLSKLLVADGAKVTRGQLIALMGSTGRSTGSHLHYEVRMDGHAVNPVPFLTTGDYLMASQDHSIHQIPVSTDGPAAQD</sequence>
<keyword evidence="4" id="KW-0378">Hydrolase</keyword>
<evidence type="ECO:0000313" key="5">
    <source>
        <dbReference type="Proteomes" id="UP000538670"/>
    </source>
</evidence>